<protein>
    <submittedName>
        <fullName evidence="1">Uncharacterized protein</fullName>
    </submittedName>
</protein>
<sequence length="168" mass="19085">MSYVLRAILIFLVFAYSTAAEGYVSSTKLCLFKGHHKHAPKDTIFWVEQKGTQHFMPFYTLGDLEFSDFKKIKVALKDGSTGDALLYLYHNRELATQNVTFVNYDKSAYHFTGSEKLGLEKYREVGGGKVVVDFGSCVKPEYNWQYTPASSEATIAGYVKRLQRKNLP</sequence>
<dbReference type="Proteomes" id="UP001489719">
    <property type="component" value="Unassembled WGS sequence"/>
</dbReference>
<dbReference type="EMBL" id="MU970085">
    <property type="protein sequence ID" value="KAK9322012.1"/>
    <property type="molecule type" value="Genomic_DNA"/>
</dbReference>
<name>A0ACC3TM85_9ASCO</name>
<reference evidence="2" key="1">
    <citation type="journal article" date="2024" name="Front. Bioeng. Biotechnol.">
        <title>Genome-scale model development and genomic sequencing of the oleaginous clade Lipomyces.</title>
        <authorList>
            <person name="Czajka J.J."/>
            <person name="Han Y."/>
            <person name="Kim J."/>
            <person name="Mondo S.J."/>
            <person name="Hofstad B.A."/>
            <person name="Robles A."/>
            <person name="Haridas S."/>
            <person name="Riley R."/>
            <person name="LaButti K."/>
            <person name="Pangilinan J."/>
            <person name="Andreopoulos W."/>
            <person name="Lipzen A."/>
            <person name="Yan J."/>
            <person name="Wang M."/>
            <person name="Ng V."/>
            <person name="Grigoriev I.V."/>
            <person name="Spatafora J.W."/>
            <person name="Magnuson J.K."/>
            <person name="Baker S.E."/>
            <person name="Pomraning K.R."/>
        </authorList>
    </citation>
    <scope>NUCLEOTIDE SEQUENCE [LARGE SCALE GENOMIC DNA]</scope>
    <source>
        <strain evidence="2">CBS 10300</strain>
    </source>
</reference>
<evidence type="ECO:0000313" key="1">
    <source>
        <dbReference type="EMBL" id="KAK9322012.1"/>
    </source>
</evidence>
<accession>A0ACC3TM85</accession>
<organism evidence="1 2">
    <name type="scientific">Lipomyces orientalis</name>
    <dbReference type="NCBI Taxonomy" id="1233043"/>
    <lineage>
        <taxon>Eukaryota</taxon>
        <taxon>Fungi</taxon>
        <taxon>Dikarya</taxon>
        <taxon>Ascomycota</taxon>
        <taxon>Saccharomycotina</taxon>
        <taxon>Lipomycetes</taxon>
        <taxon>Lipomycetales</taxon>
        <taxon>Lipomycetaceae</taxon>
        <taxon>Lipomyces</taxon>
    </lineage>
</organism>
<proteinExistence type="predicted"/>
<evidence type="ECO:0000313" key="2">
    <source>
        <dbReference type="Proteomes" id="UP001489719"/>
    </source>
</evidence>
<comment type="caution">
    <text evidence="1">The sequence shown here is derived from an EMBL/GenBank/DDBJ whole genome shotgun (WGS) entry which is preliminary data.</text>
</comment>
<keyword evidence="2" id="KW-1185">Reference proteome</keyword>
<gene>
    <name evidence="1" type="ORF">V1517DRAFT_324696</name>
</gene>